<evidence type="ECO:0000259" key="15">
    <source>
        <dbReference type="Pfam" id="PF05173"/>
    </source>
</evidence>
<evidence type="ECO:0000256" key="10">
    <source>
        <dbReference type="ARBA" id="ARBA00038983"/>
    </source>
</evidence>
<comment type="pathway">
    <text evidence="9 13">Amino-acid biosynthesis; L-lysine biosynthesis via DAP pathway; (S)-tetrahydrodipicolinate from L-aspartate: step 4/4.</text>
</comment>
<dbReference type="PANTHER" id="PTHR20836">
    <property type="entry name" value="DIHYDRODIPICOLINATE REDUCTASE"/>
    <property type="match status" value="1"/>
</dbReference>
<evidence type="ECO:0000256" key="6">
    <source>
        <dbReference type="ARBA" id="ARBA00023002"/>
    </source>
</evidence>
<feature type="binding site" evidence="13">
    <location>
        <begin position="11"/>
        <end position="16"/>
    </location>
    <ligand>
        <name>NAD(+)</name>
        <dbReference type="ChEBI" id="CHEBI:57540"/>
    </ligand>
</feature>
<feature type="binding site" evidence="13">
    <location>
        <begin position="78"/>
        <end position="80"/>
    </location>
    <ligand>
        <name>NAD(+)</name>
        <dbReference type="ChEBI" id="CHEBI:57540"/>
    </ligand>
</feature>
<comment type="catalytic activity">
    <reaction evidence="12 13">
        <text>(S)-2,3,4,5-tetrahydrodipicolinate + NAD(+) + H2O = (2S,4S)-4-hydroxy-2,3,4,5-tetrahydrodipicolinate + NADH + H(+)</text>
        <dbReference type="Rhea" id="RHEA:35323"/>
        <dbReference type="ChEBI" id="CHEBI:15377"/>
        <dbReference type="ChEBI" id="CHEBI:15378"/>
        <dbReference type="ChEBI" id="CHEBI:16845"/>
        <dbReference type="ChEBI" id="CHEBI:57540"/>
        <dbReference type="ChEBI" id="CHEBI:57945"/>
        <dbReference type="ChEBI" id="CHEBI:67139"/>
        <dbReference type="EC" id="1.17.1.8"/>
    </reaction>
</comment>
<dbReference type="CDD" id="cd02274">
    <property type="entry name" value="DHDPR_N"/>
    <property type="match status" value="1"/>
</dbReference>
<name>A0A8J2FNC4_9BACT</name>
<comment type="catalytic activity">
    <reaction evidence="11 13">
        <text>(S)-2,3,4,5-tetrahydrodipicolinate + NADP(+) + H2O = (2S,4S)-4-hydroxy-2,3,4,5-tetrahydrodipicolinate + NADPH + H(+)</text>
        <dbReference type="Rhea" id="RHEA:35331"/>
        <dbReference type="ChEBI" id="CHEBI:15377"/>
        <dbReference type="ChEBI" id="CHEBI:15378"/>
        <dbReference type="ChEBI" id="CHEBI:16845"/>
        <dbReference type="ChEBI" id="CHEBI:57783"/>
        <dbReference type="ChEBI" id="CHEBI:58349"/>
        <dbReference type="ChEBI" id="CHEBI:67139"/>
        <dbReference type="EC" id="1.17.1.8"/>
    </reaction>
</comment>
<dbReference type="FunFam" id="3.30.360.10:FF:000004">
    <property type="entry name" value="4-hydroxy-tetrahydrodipicolinate reductase"/>
    <property type="match status" value="1"/>
</dbReference>
<feature type="binding site" evidence="13">
    <location>
        <begin position="102"/>
        <end position="105"/>
    </location>
    <ligand>
        <name>NAD(+)</name>
        <dbReference type="ChEBI" id="CHEBI:57540"/>
    </ligand>
</feature>
<gene>
    <name evidence="13 16" type="primary">dapB</name>
    <name evidence="16" type="ORF">MPNT_180004</name>
</gene>
<dbReference type="Pfam" id="PF01113">
    <property type="entry name" value="DapB_N"/>
    <property type="match status" value="1"/>
</dbReference>
<feature type="domain" description="Dihydrodipicolinate reductase N-terminal" evidence="14">
    <location>
        <begin position="5"/>
        <end position="105"/>
    </location>
</feature>
<keyword evidence="17" id="KW-1185">Reference proteome</keyword>
<protein>
    <recommendedName>
        <fullName evidence="10 13">4-hydroxy-tetrahydrodipicolinate reductase</fullName>
        <shortName evidence="13">HTPA reductase</shortName>
        <ecNumber evidence="10 13">1.17.1.8</ecNumber>
    </recommendedName>
</protein>
<dbReference type="InterPro" id="IPR022664">
    <property type="entry name" value="DapB_N_CS"/>
</dbReference>
<evidence type="ECO:0000256" key="11">
    <source>
        <dbReference type="ARBA" id="ARBA00049080"/>
    </source>
</evidence>
<dbReference type="GO" id="GO:0008839">
    <property type="term" value="F:4-hydroxy-tetrahydrodipicolinate reductase"/>
    <property type="evidence" value="ECO:0007669"/>
    <property type="project" value="UniProtKB-UniRule"/>
</dbReference>
<feature type="domain" description="Dihydrodipicolinate reductase C-terminal" evidence="15">
    <location>
        <begin position="108"/>
        <end position="245"/>
    </location>
</feature>
<dbReference type="NCBIfam" id="TIGR00036">
    <property type="entry name" value="dapB"/>
    <property type="match status" value="1"/>
</dbReference>
<dbReference type="GO" id="GO:0050661">
    <property type="term" value="F:NADP binding"/>
    <property type="evidence" value="ECO:0007669"/>
    <property type="project" value="UniProtKB-UniRule"/>
</dbReference>
<evidence type="ECO:0000256" key="9">
    <source>
        <dbReference type="ARBA" id="ARBA00037922"/>
    </source>
</evidence>
<evidence type="ECO:0000256" key="3">
    <source>
        <dbReference type="ARBA" id="ARBA00022605"/>
    </source>
</evidence>
<dbReference type="Pfam" id="PF05173">
    <property type="entry name" value="DapB_C"/>
    <property type="match status" value="1"/>
</dbReference>
<sequence>MNSPIQLGVFGAKGKMGQEIVRLASSDPRFTVVAQLDRGDDPLRGFVSCDVIIDFSHPSATASLVEACVALDKALVSGTTGHTSEEKATIRDAAQKIPILHAPNFSLGVMVLGRLVQEAARWLLGEGYEVEIVELHHRNKLDAPSGTACRLAEMIGQSMQRQWQEMARFGRAGQTGPRSKEELGMHSLRGGDVIGEHTVLFLTEGERLELSHKAWSRAAFASGALKGALWIRNRPAGLYSIEDMLGSQPKSSF</sequence>
<feature type="binding site" evidence="13">
    <location>
        <position position="37"/>
    </location>
    <ligand>
        <name>NAD(+)</name>
        <dbReference type="ChEBI" id="CHEBI:57540"/>
    </ligand>
</feature>
<dbReference type="GO" id="GO:0016726">
    <property type="term" value="F:oxidoreductase activity, acting on CH or CH2 groups, NAD or NADP as acceptor"/>
    <property type="evidence" value="ECO:0007669"/>
    <property type="project" value="UniProtKB-UniRule"/>
</dbReference>
<dbReference type="EC" id="1.17.1.8" evidence="10 13"/>
<evidence type="ECO:0000256" key="8">
    <source>
        <dbReference type="ARBA" id="ARBA00023154"/>
    </source>
</evidence>
<comment type="subcellular location">
    <subcellularLocation>
        <location evidence="13">Cytoplasm</location>
    </subcellularLocation>
</comment>
<evidence type="ECO:0000256" key="13">
    <source>
        <dbReference type="HAMAP-Rule" id="MF_00102"/>
    </source>
</evidence>
<comment type="subunit">
    <text evidence="13">Homotetramer.</text>
</comment>
<organism evidence="16 17">
    <name type="scientific">Candidatus Methylacidithermus pantelleriae</name>
    <dbReference type="NCBI Taxonomy" id="2744239"/>
    <lineage>
        <taxon>Bacteria</taxon>
        <taxon>Pseudomonadati</taxon>
        <taxon>Verrucomicrobiota</taxon>
        <taxon>Methylacidiphilae</taxon>
        <taxon>Methylacidiphilales</taxon>
        <taxon>Methylacidiphilaceae</taxon>
        <taxon>Candidatus Methylacidithermus</taxon>
    </lineage>
</organism>
<dbReference type="PANTHER" id="PTHR20836:SF0">
    <property type="entry name" value="4-HYDROXY-TETRAHYDRODIPICOLINATE REDUCTASE 1, CHLOROPLASTIC-RELATED"/>
    <property type="match status" value="1"/>
</dbReference>
<dbReference type="Gene3D" id="3.30.360.10">
    <property type="entry name" value="Dihydrodipicolinate Reductase, domain 2"/>
    <property type="match status" value="1"/>
</dbReference>
<dbReference type="PROSITE" id="PS01298">
    <property type="entry name" value="DAPB"/>
    <property type="match status" value="1"/>
</dbReference>
<dbReference type="InterPro" id="IPR023940">
    <property type="entry name" value="DHDPR_bac"/>
</dbReference>
<dbReference type="SUPFAM" id="SSF51735">
    <property type="entry name" value="NAD(P)-binding Rossmann-fold domains"/>
    <property type="match status" value="1"/>
</dbReference>
<dbReference type="GO" id="GO:0005829">
    <property type="term" value="C:cytosol"/>
    <property type="evidence" value="ECO:0007669"/>
    <property type="project" value="TreeGrafter"/>
</dbReference>
<feature type="active site" description="Proton donor" evidence="13">
    <location>
        <position position="140"/>
    </location>
</feature>
<keyword evidence="8 13" id="KW-0457">Lysine biosynthesis</keyword>
<reference evidence="16" key="1">
    <citation type="submission" date="2021-02" db="EMBL/GenBank/DDBJ databases">
        <authorList>
            <person name="Cremers G."/>
            <person name="Picone N."/>
        </authorList>
    </citation>
    <scope>NUCLEOTIDE SEQUENCE</scope>
    <source>
        <strain evidence="16">PQ17</strain>
    </source>
</reference>
<feature type="binding site" evidence="13">
    <location>
        <position position="38"/>
    </location>
    <ligand>
        <name>NADP(+)</name>
        <dbReference type="ChEBI" id="CHEBI:58349"/>
    </ligand>
</feature>
<comment type="function">
    <text evidence="13">Catalyzes the conversion of 4-hydroxy-tetrahydrodipicolinate (HTPA) to tetrahydrodipicolinate.</text>
</comment>
<keyword evidence="7 13" id="KW-0520">NAD</keyword>
<dbReference type="Proteomes" id="UP000663859">
    <property type="component" value="Unassembled WGS sequence"/>
</dbReference>
<dbReference type="HAMAP" id="MF_00102">
    <property type="entry name" value="DapB"/>
    <property type="match status" value="1"/>
</dbReference>
<dbReference type="InterPro" id="IPR000846">
    <property type="entry name" value="DapB_N"/>
</dbReference>
<evidence type="ECO:0000313" key="16">
    <source>
        <dbReference type="EMBL" id="CAF0694943.1"/>
    </source>
</evidence>
<dbReference type="PIRSF" id="PIRSF000161">
    <property type="entry name" value="DHPR"/>
    <property type="match status" value="1"/>
</dbReference>
<keyword evidence="6 13" id="KW-0560">Oxidoreductase</keyword>
<evidence type="ECO:0000259" key="14">
    <source>
        <dbReference type="Pfam" id="PF01113"/>
    </source>
</evidence>
<dbReference type="AlphaFoldDB" id="A0A8J2FNC4"/>
<evidence type="ECO:0000256" key="5">
    <source>
        <dbReference type="ARBA" id="ARBA00022915"/>
    </source>
</evidence>
<dbReference type="UniPathway" id="UPA00034">
    <property type="reaction ID" value="UER00018"/>
</dbReference>
<evidence type="ECO:0000256" key="4">
    <source>
        <dbReference type="ARBA" id="ARBA00022857"/>
    </source>
</evidence>
<accession>A0A8J2FNC4</accession>
<keyword evidence="4 13" id="KW-0521">NADP</keyword>
<feature type="binding site" evidence="13">
    <location>
        <position position="137"/>
    </location>
    <ligand>
        <name>(S)-2,3,4,5-tetrahydrodipicolinate</name>
        <dbReference type="ChEBI" id="CHEBI:16845"/>
    </ligand>
</feature>
<dbReference type="EMBL" id="CAJNOB010000010">
    <property type="protein sequence ID" value="CAF0694943.1"/>
    <property type="molecule type" value="Genomic_DNA"/>
</dbReference>
<dbReference type="SUPFAM" id="SSF55347">
    <property type="entry name" value="Glyceraldehyde-3-phosphate dehydrogenase-like, C-terminal domain"/>
    <property type="match status" value="1"/>
</dbReference>
<keyword evidence="5 13" id="KW-0220">Diaminopimelate biosynthesis</keyword>
<evidence type="ECO:0000256" key="1">
    <source>
        <dbReference type="ARBA" id="ARBA00006642"/>
    </source>
</evidence>
<dbReference type="Gene3D" id="3.40.50.720">
    <property type="entry name" value="NAD(P)-binding Rossmann-like Domain"/>
    <property type="match status" value="1"/>
</dbReference>
<evidence type="ECO:0000256" key="2">
    <source>
        <dbReference type="ARBA" id="ARBA00022490"/>
    </source>
</evidence>
<keyword evidence="2 13" id="KW-0963">Cytoplasm</keyword>
<proteinExistence type="inferred from homology"/>
<dbReference type="GO" id="GO:0051287">
    <property type="term" value="F:NAD binding"/>
    <property type="evidence" value="ECO:0007669"/>
    <property type="project" value="UniProtKB-UniRule"/>
</dbReference>
<comment type="caution">
    <text evidence="13">Was originally thought to be a dihydrodipicolinate reductase (DHDPR), catalyzing the conversion of dihydrodipicolinate to tetrahydrodipicolinate. However, it was shown in E.coli that the substrate of the enzymatic reaction is not dihydrodipicolinate (DHDP) but in fact (2S,4S)-4-hydroxy-2,3,4,5-tetrahydrodipicolinic acid (HTPA), the product released by the DapA-catalyzed reaction.</text>
</comment>
<comment type="similarity">
    <text evidence="1 13">Belongs to the DapB family.</text>
</comment>
<dbReference type="InterPro" id="IPR036291">
    <property type="entry name" value="NAD(P)-bd_dom_sf"/>
</dbReference>
<dbReference type="GO" id="GO:0019877">
    <property type="term" value="P:diaminopimelate biosynthetic process"/>
    <property type="evidence" value="ECO:0007669"/>
    <property type="project" value="UniProtKB-UniRule"/>
</dbReference>
<dbReference type="InterPro" id="IPR022663">
    <property type="entry name" value="DapB_C"/>
</dbReference>
<keyword evidence="3 13" id="KW-0028">Amino-acid biosynthesis</keyword>
<feature type="active site" description="Proton donor/acceptor" evidence="13">
    <location>
        <position position="136"/>
    </location>
</feature>
<evidence type="ECO:0000256" key="12">
    <source>
        <dbReference type="ARBA" id="ARBA00049396"/>
    </source>
</evidence>
<dbReference type="GO" id="GO:0009089">
    <property type="term" value="P:lysine biosynthetic process via diaminopimelate"/>
    <property type="evidence" value="ECO:0007669"/>
    <property type="project" value="UniProtKB-UniRule"/>
</dbReference>
<feature type="binding site" evidence="13">
    <location>
        <begin position="146"/>
        <end position="147"/>
    </location>
    <ligand>
        <name>(S)-2,3,4,5-tetrahydrodipicolinate</name>
        <dbReference type="ChEBI" id="CHEBI:16845"/>
    </ligand>
</feature>
<dbReference type="RefSeq" id="WP_174583050.1">
    <property type="nucleotide sequence ID" value="NZ_CAJNOB010000010.1"/>
</dbReference>
<evidence type="ECO:0000256" key="7">
    <source>
        <dbReference type="ARBA" id="ARBA00023027"/>
    </source>
</evidence>
<evidence type="ECO:0000313" key="17">
    <source>
        <dbReference type="Proteomes" id="UP000663859"/>
    </source>
</evidence>
<comment type="caution">
    <text evidence="16">The sequence shown here is derived from an EMBL/GenBank/DDBJ whole genome shotgun (WGS) entry which is preliminary data.</text>
</comment>